<dbReference type="SUPFAM" id="SSF53187">
    <property type="entry name" value="Zn-dependent exopeptidases"/>
    <property type="match status" value="1"/>
</dbReference>
<dbReference type="GO" id="GO:0030288">
    <property type="term" value="C:outer membrane-bounded periplasmic space"/>
    <property type="evidence" value="ECO:0007669"/>
    <property type="project" value="TreeGrafter"/>
</dbReference>
<evidence type="ECO:0000259" key="2">
    <source>
        <dbReference type="SMART" id="SM00646"/>
    </source>
</evidence>
<dbReference type="PANTHER" id="PTHR30404">
    <property type="entry name" value="N-ACETYLMURAMOYL-L-ALANINE AMIDASE"/>
    <property type="match status" value="1"/>
</dbReference>
<dbReference type="InterPro" id="IPR050695">
    <property type="entry name" value="N-acetylmuramoyl_amidase_3"/>
</dbReference>
<keyword evidence="1" id="KW-0378">Hydrolase</keyword>
<dbReference type="InterPro" id="IPR002508">
    <property type="entry name" value="MurNAc-LAA_cat"/>
</dbReference>
<dbReference type="GO" id="GO:0009253">
    <property type="term" value="P:peptidoglycan catabolic process"/>
    <property type="evidence" value="ECO:0007669"/>
    <property type="project" value="InterPro"/>
</dbReference>
<organism evidence="3 4">
    <name type="scientific">Candidatus Veblenbacteria bacterium RIFOXYA2_FULL_43_9</name>
    <dbReference type="NCBI Taxonomy" id="1802425"/>
    <lineage>
        <taxon>Bacteria</taxon>
        <taxon>Candidatus Vebleniibacteriota</taxon>
    </lineage>
</organism>
<dbReference type="PANTHER" id="PTHR30404:SF0">
    <property type="entry name" value="N-ACETYLMURAMOYL-L-ALANINE AMIDASE AMIC"/>
    <property type="match status" value="1"/>
</dbReference>
<protein>
    <recommendedName>
        <fullName evidence="2">MurNAc-LAA domain-containing protein</fullName>
    </recommendedName>
</protein>
<name>A0A1G2Q3N4_9BACT</name>
<dbReference type="EMBL" id="MHTB01000021">
    <property type="protein sequence ID" value="OHA55190.1"/>
    <property type="molecule type" value="Genomic_DNA"/>
</dbReference>
<dbReference type="Proteomes" id="UP000178936">
    <property type="component" value="Unassembled WGS sequence"/>
</dbReference>
<dbReference type="Pfam" id="PF01520">
    <property type="entry name" value="Amidase_3"/>
    <property type="match status" value="1"/>
</dbReference>
<dbReference type="CDD" id="cd02696">
    <property type="entry name" value="MurNAc-LAA"/>
    <property type="match status" value="1"/>
</dbReference>
<sequence>MKPAYYLLTAIFLVTALVAVWTVTAANSPYRFTEYEAGFDEAESIPETNISLEPELLAIQDWQRPEGPLRVGLQVGHWQNEEVPEELEGLKKNAGGAQGGGKYEWEVMLNIATLAAEQLAQYGIEVDVLPTTVPPNYYADAFVALHADGNLDQYVSGFKIAHPRRDYSGLSAELEAIMYEQYEAATGFRRDSNVTRRMRGYYAFNWRRYDHAIHPMTPAIILETGFLTSPADRKILINNPQVAVEGIVQAVLEFLKVD</sequence>
<proteinExistence type="predicted"/>
<dbReference type="GO" id="GO:0008745">
    <property type="term" value="F:N-acetylmuramoyl-L-alanine amidase activity"/>
    <property type="evidence" value="ECO:0007669"/>
    <property type="project" value="InterPro"/>
</dbReference>
<dbReference type="AlphaFoldDB" id="A0A1G2Q3N4"/>
<reference evidence="3 4" key="1">
    <citation type="journal article" date="2016" name="Nat. Commun.">
        <title>Thousands of microbial genomes shed light on interconnected biogeochemical processes in an aquifer system.</title>
        <authorList>
            <person name="Anantharaman K."/>
            <person name="Brown C.T."/>
            <person name="Hug L.A."/>
            <person name="Sharon I."/>
            <person name="Castelle C.J."/>
            <person name="Probst A.J."/>
            <person name="Thomas B.C."/>
            <person name="Singh A."/>
            <person name="Wilkins M.J."/>
            <person name="Karaoz U."/>
            <person name="Brodie E.L."/>
            <person name="Williams K.H."/>
            <person name="Hubbard S.S."/>
            <person name="Banfield J.F."/>
        </authorList>
    </citation>
    <scope>NUCLEOTIDE SEQUENCE [LARGE SCALE GENOMIC DNA]</scope>
</reference>
<dbReference type="SMART" id="SM00646">
    <property type="entry name" value="Ami_3"/>
    <property type="match status" value="1"/>
</dbReference>
<evidence type="ECO:0000313" key="3">
    <source>
        <dbReference type="EMBL" id="OHA55190.1"/>
    </source>
</evidence>
<dbReference type="Gene3D" id="3.40.630.40">
    <property type="entry name" value="Zn-dependent exopeptidases"/>
    <property type="match status" value="1"/>
</dbReference>
<accession>A0A1G2Q3N4</accession>
<comment type="caution">
    <text evidence="3">The sequence shown here is derived from an EMBL/GenBank/DDBJ whole genome shotgun (WGS) entry which is preliminary data.</text>
</comment>
<evidence type="ECO:0000256" key="1">
    <source>
        <dbReference type="ARBA" id="ARBA00022801"/>
    </source>
</evidence>
<evidence type="ECO:0000313" key="4">
    <source>
        <dbReference type="Proteomes" id="UP000178936"/>
    </source>
</evidence>
<feature type="domain" description="MurNAc-LAA" evidence="2">
    <location>
        <begin position="135"/>
        <end position="252"/>
    </location>
</feature>
<gene>
    <name evidence="3" type="ORF">A2226_02905</name>
</gene>